<sequence>MLETALALLAAHALADFVLQFNWIIANKRKPWAFALHALIVGVTAAAALGLWLGTPGEVWAAVGLVLVSHALVDGLKTWGRMPGFIARILEPQGAPGPRRKFAAFSLDQLAHLGFIALAAFAFPNAFAMGEWAWRLPDAGAGLAMAYALGAGFIIATRTGQFAIALFIERFELPDLETTDPSADQGLKEGGAWIGLLERTAVFVLVLAGQFAAIGFLIAAKSVLRFQYARDRSHSEYVIIGTLASFSWAAGAAVLTAEALQRL</sequence>
<gene>
    <name evidence="2" type="ORF">F1654_00230</name>
</gene>
<dbReference type="EMBL" id="VWOJ01000001">
    <property type="protein sequence ID" value="KAA5804477.1"/>
    <property type="molecule type" value="Genomic_DNA"/>
</dbReference>
<proteinExistence type="predicted"/>
<comment type="caution">
    <text evidence="2">The sequence shown here is derived from an EMBL/GenBank/DDBJ whole genome shotgun (WGS) entry which is preliminary data.</text>
</comment>
<reference evidence="2 3" key="1">
    <citation type="submission" date="2019-09" db="EMBL/GenBank/DDBJ databases">
        <authorList>
            <person name="Kevbrin V."/>
            <person name="Grouzdev D.S."/>
        </authorList>
    </citation>
    <scope>NUCLEOTIDE SEQUENCE [LARGE SCALE GENOMIC DNA]</scope>
    <source>
        <strain evidence="2 3">G-192</strain>
    </source>
</reference>
<dbReference type="RefSeq" id="WP_150021508.1">
    <property type="nucleotide sequence ID" value="NZ_VWOJ01000001.1"/>
</dbReference>
<feature type="transmembrane region" description="Helical" evidence="1">
    <location>
        <begin position="146"/>
        <end position="168"/>
    </location>
</feature>
<keyword evidence="1" id="KW-0472">Membrane</keyword>
<name>A0A5M6ZLB4_9PROT</name>
<evidence type="ECO:0000313" key="3">
    <source>
        <dbReference type="Proteomes" id="UP000325122"/>
    </source>
</evidence>
<keyword evidence="1" id="KW-0812">Transmembrane</keyword>
<accession>A0A5M6ZLB4</accession>
<feature type="transmembrane region" description="Helical" evidence="1">
    <location>
        <begin position="6"/>
        <end position="25"/>
    </location>
</feature>
<feature type="transmembrane region" description="Helical" evidence="1">
    <location>
        <begin position="110"/>
        <end position="134"/>
    </location>
</feature>
<dbReference type="Pfam" id="PF11750">
    <property type="entry name" value="DUF3307"/>
    <property type="match status" value="1"/>
</dbReference>
<dbReference type="AlphaFoldDB" id="A0A5M6ZLB4"/>
<organism evidence="2 3">
    <name type="scientific">Alkalicaulis satelles</name>
    <dbReference type="NCBI Taxonomy" id="2609175"/>
    <lineage>
        <taxon>Bacteria</taxon>
        <taxon>Pseudomonadati</taxon>
        <taxon>Pseudomonadota</taxon>
        <taxon>Alphaproteobacteria</taxon>
        <taxon>Maricaulales</taxon>
        <taxon>Maricaulaceae</taxon>
        <taxon>Alkalicaulis</taxon>
    </lineage>
</organism>
<feature type="transmembrane region" description="Helical" evidence="1">
    <location>
        <begin position="201"/>
        <end position="219"/>
    </location>
</feature>
<evidence type="ECO:0000313" key="2">
    <source>
        <dbReference type="EMBL" id="KAA5804477.1"/>
    </source>
</evidence>
<evidence type="ECO:0000256" key="1">
    <source>
        <dbReference type="SAM" id="Phobius"/>
    </source>
</evidence>
<dbReference type="Proteomes" id="UP000325122">
    <property type="component" value="Unassembled WGS sequence"/>
</dbReference>
<keyword evidence="3" id="KW-1185">Reference proteome</keyword>
<keyword evidence="1" id="KW-1133">Transmembrane helix</keyword>
<feature type="transmembrane region" description="Helical" evidence="1">
    <location>
        <begin position="32"/>
        <end position="53"/>
    </location>
</feature>
<protein>
    <submittedName>
        <fullName evidence="2">DUF3307 domain-containing protein</fullName>
    </submittedName>
</protein>
<feature type="transmembrane region" description="Helical" evidence="1">
    <location>
        <begin position="239"/>
        <end position="260"/>
    </location>
</feature>
<dbReference type="InterPro" id="IPR021737">
    <property type="entry name" value="Phage_phiKZ_Orf197"/>
</dbReference>